<dbReference type="AlphaFoldDB" id="A0AAE3CKE2"/>
<feature type="transmembrane region" description="Helical" evidence="12">
    <location>
        <begin position="63"/>
        <end position="85"/>
    </location>
</feature>
<dbReference type="Pfam" id="PF01654">
    <property type="entry name" value="Cyt_bd_oxida_I"/>
    <property type="match status" value="1"/>
</dbReference>
<dbReference type="GO" id="GO:0046872">
    <property type="term" value="F:metal ion binding"/>
    <property type="evidence" value="ECO:0007669"/>
    <property type="project" value="UniProtKB-UniRule"/>
</dbReference>
<dbReference type="GO" id="GO:0005886">
    <property type="term" value="C:plasma membrane"/>
    <property type="evidence" value="ECO:0007669"/>
    <property type="project" value="UniProtKB-SubCell"/>
</dbReference>
<feature type="region of interest" description="Disordered" evidence="13">
    <location>
        <begin position="457"/>
        <end position="479"/>
    </location>
</feature>
<dbReference type="RefSeq" id="WP_215870826.1">
    <property type="nucleotide sequence ID" value="NZ_JAAXYO010000155.1"/>
</dbReference>
<keyword evidence="7 12" id="KW-0479">Metal-binding</keyword>
<comment type="subcellular location">
    <subcellularLocation>
        <location evidence="12">Cell inner membrane</location>
    </subcellularLocation>
    <subcellularLocation>
        <location evidence="1">Cell membrane</location>
        <topology evidence="1">Multi-pass membrane protein</topology>
    </subcellularLocation>
</comment>
<keyword evidence="3 12" id="KW-0813">Transport</keyword>
<feature type="transmembrane region" description="Helical" evidence="12">
    <location>
        <begin position="368"/>
        <end position="387"/>
    </location>
</feature>
<evidence type="ECO:0000256" key="12">
    <source>
        <dbReference type="PIRNR" id="PIRNR006446"/>
    </source>
</evidence>
<dbReference type="PIRSF" id="PIRSF006446">
    <property type="entry name" value="Cyt_quinol_oxidase_1"/>
    <property type="match status" value="1"/>
</dbReference>
<evidence type="ECO:0000256" key="2">
    <source>
        <dbReference type="ARBA" id="ARBA00009819"/>
    </source>
</evidence>
<keyword evidence="9 12" id="KW-1133">Transmembrane helix</keyword>
<evidence type="ECO:0000256" key="1">
    <source>
        <dbReference type="ARBA" id="ARBA00004651"/>
    </source>
</evidence>
<dbReference type="GO" id="GO:0009055">
    <property type="term" value="F:electron transfer activity"/>
    <property type="evidence" value="ECO:0007669"/>
    <property type="project" value="UniProtKB-UniRule"/>
</dbReference>
<dbReference type="InterPro" id="IPR002585">
    <property type="entry name" value="Cyt-d_ubiquinol_oxidase_su_1"/>
</dbReference>
<dbReference type="PANTHER" id="PTHR30365:SF14">
    <property type="entry name" value="CYTOCHROME BD MENAQUINOL OXIDASE SUBUNIT I-RELATED"/>
    <property type="match status" value="1"/>
</dbReference>
<dbReference type="Proteomes" id="UP001197378">
    <property type="component" value="Unassembled WGS sequence"/>
</dbReference>
<evidence type="ECO:0000256" key="8">
    <source>
        <dbReference type="ARBA" id="ARBA00022982"/>
    </source>
</evidence>
<reference evidence="14" key="1">
    <citation type="journal article" date="2021" name="ISME J.">
        <title>Genomic evolution of the class Acidithiobacillia: deep-branching Proteobacteria living in extreme acidic conditions.</title>
        <authorList>
            <person name="Moya-Beltran A."/>
            <person name="Beard S."/>
            <person name="Rojas-Villalobos C."/>
            <person name="Issotta F."/>
            <person name="Gallardo Y."/>
            <person name="Ulloa R."/>
            <person name="Giaveno A."/>
            <person name="Degli Esposti M."/>
            <person name="Johnson D.B."/>
            <person name="Quatrini R."/>
        </authorList>
    </citation>
    <scope>NUCLEOTIDE SEQUENCE</scope>
    <source>
        <strain evidence="14">VAN18-1</strain>
    </source>
</reference>
<evidence type="ECO:0000256" key="6">
    <source>
        <dbReference type="ARBA" id="ARBA00022692"/>
    </source>
</evidence>
<keyword evidence="10 12" id="KW-0408">Iron</keyword>
<dbReference type="EMBL" id="JAAXYO010000155">
    <property type="protein sequence ID" value="MBU2788706.1"/>
    <property type="molecule type" value="Genomic_DNA"/>
</dbReference>
<protein>
    <submittedName>
        <fullName evidence="14">Cytochrome ubiquinol oxidase subunit I</fullName>
    </submittedName>
</protein>
<dbReference type="GO" id="GO:0070069">
    <property type="term" value="C:cytochrome complex"/>
    <property type="evidence" value="ECO:0007669"/>
    <property type="project" value="UniProtKB-UniRule"/>
</dbReference>
<evidence type="ECO:0000256" key="9">
    <source>
        <dbReference type="ARBA" id="ARBA00022989"/>
    </source>
</evidence>
<evidence type="ECO:0000256" key="11">
    <source>
        <dbReference type="ARBA" id="ARBA00023136"/>
    </source>
</evidence>
<evidence type="ECO:0000256" key="4">
    <source>
        <dbReference type="ARBA" id="ARBA00022475"/>
    </source>
</evidence>
<keyword evidence="8 12" id="KW-0249">Electron transport</keyword>
<evidence type="ECO:0000256" key="3">
    <source>
        <dbReference type="ARBA" id="ARBA00022448"/>
    </source>
</evidence>
<feature type="transmembrane region" description="Helical" evidence="12">
    <location>
        <begin position="328"/>
        <end position="347"/>
    </location>
</feature>
<sequence length="479" mass="54209">MIIENTLPIMLSRLDFAFITSMHILWTPVTIGMSWLLFFLEVAWLRTGNEKWYRLQRFFEKLFIVNFGAGVATGVTMEMAFGILYGPFSQAVGPFFGNILGFETITAFMYEAGFIGLMIFGWGKIGKGMHLFSTFNVALSSSLSAMWILVANGWMQSPRGIVLKDGLFQVTNWWHAIFNPNFDIGFPHMWIATVELALFFFAAVSAWFILKNRHADLFTTLLKPTLLALLVITPLQIFIGDELGREVAVDQPTSLAAMEGHYHTYLPDGRVNSGWHIIAIPNAQNDGNIFAITIPHVLSLLETHTLNGKVAGMDQFAPNDRPDVWVPFYAFRLMVTIGFFLFLMALWGNWLRIRGELTAEKLRRHPRFLRLLVFSGFLPYLAVWTGWWTREIGRQPWVVYGLMRTWQGVSHMGVSAEALWFIGYIVFEFMVWGGAWYFFSRIILKGPDLHSPVVGAAPSESSGGGMAQASFAKPTLNKL</sequence>
<evidence type="ECO:0000256" key="5">
    <source>
        <dbReference type="ARBA" id="ARBA00022617"/>
    </source>
</evidence>
<keyword evidence="6 12" id="KW-0812">Transmembrane</keyword>
<feature type="transmembrane region" description="Helical" evidence="12">
    <location>
        <begin position="418"/>
        <end position="439"/>
    </location>
</feature>
<accession>A0AAE3CKE2</accession>
<evidence type="ECO:0000313" key="14">
    <source>
        <dbReference type="EMBL" id="MBU2788706.1"/>
    </source>
</evidence>
<evidence type="ECO:0000256" key="7">
    <source>
        <dbReference type="ARBA" id="ARBA00022723"/>
    </source>
</evidence>
<dbReference type="PANTHER" id="PTHR30365">
    <property type="entry name" value="CYTOCHROME D UBIQUINOL OXIDASE"/>
    <property type="match status" value="1"/>
</dbReference>
<gene>
    <name evidence="14" type="ORF">HFQ13_10940</name>
</gene>
<keyword evidence="11 12" id="KW-0472">Membrane</keyword>
<keyword evidence="4 12" id="KW-1003">Cell membrane</keyword>
<evidence type="ECO:0000256" key="10">
    <source>
        <dbReference type="ARBA" id="ARBA00023004"/>
    </source>
</evidence>
<evidence type="ECO:0000313" key="15">
    <source>
        <dbReference type="Proteomes" id="UP001197378"/>
    </source>
</evidence>
<feature type="transmembrane region" description="Helical" evidence="12">
    <location>
        <begin position="16"/>
        <end position="42"/>
    </location>
</feature>
<feature type="transmembrane region" description="Helical" evidence="12">
    <location>
        <begin position="105"/>
        <end position="123"/>
    </location>
</feature>
<organism evidence="14 15">
    <name type="scientific">Igneacidithiobacillus copahuensis</name>
    <dbReference type="NCBI Taxonomy" id="2724909"/>
    <lineage>
        <taxon>Bacteria</taxon>
        <taxon>Pseudomonadati</taxon>
        <taxon>Pseudomonadota</taxon>
        <taxon>Acidithiobacillia</taxon>
        <taxon>Acidithiobacillales</taxon>
        <taxon>Acidithiobacillaceae</taxon>
        <taxon>Igneacidithiobacillus</taxon>
    </lineage>
</organism>
<keyword evidence="15" id="KW-1185">Reference proteome</keyword>
<dbReference type="GO" id="GO:0020037">
    <property type="term" value="F:heme binding"/>
    <property type="evidence" value="ECO:0007669"/>
    <property type="project" value="TreeGrafter"/>
</dbReference>
<proteinExistence type="inferred from homology"/>
<feature type="transmembrane region" description="Helical" evidence="12">
    <location>
        <begin position="221"/>
        <end position="239"/>
    </location>
</feature>
<feature type="transmembrane region" description="Helical" evidence="12">
    <location>
        <begin position="135"/>
        <end position="155"/>
    </location>
</feature>
<name>A0AAE3CKE2_9PROT</name>
<keyword evidence="5 12" id="KW-0349">Heme</keyword>
<evidence type="ECO:0000256" key="13">
    <source>
        <dbReference type="SAM" id="MobiDB-lite"/>
    </source>
</evidence>
<feature type="transmembrane region" description="Helical" evidence="12">
    <location>
        <begin position="189"/>
        <end position="209"/>
    </location>
</feature>
<comment type="similarity">
    <text evidence="2 12">Belongs to the cytochrome ubiquinol oxidase subunit 1 family.</text>
</comment>
<dbReference type="GO" id="GO:0016682">
    <property type="term" value="F:oxidoreductase activity, acting on diphenols and related substances as donors, oxygen as acceptor"/>
    <property type="evidence" value="ECO:0007669"/>
    <property type="project" value="TreeGrafter"/>
</dbReference>
<comment type="caution">
    <text evidence="14">The sequence shown here is derived from an EMBL/GenBank/DDBJ whole genome shotgun (WGS) entry which is preliminary data.</text>
</comment>
<dbReference type="GO" id="GO:0019646">
    <property type="term" value="P:aerobic electron transport chain"/>
    <property type="evidence" value="ECO:0007669"/>
    <property type="project" value="InterPro"/>
</dbReference>